<keyword evidence="9" id="KW-1185">Reference proteome</keyword>
<dbReference type="InterPro" id="IPR003604">
    <property type="entry name" value="Matrin/U1-like-C_Znf_C2H2"/>
</dbReference>
<evidence type="ECO:0000313" key="8">
    <source>
        <dbReference type="EMBL" id="GAU26405.1"/>
    </source>
</evidence>
<feature type="domain" description="U1-type" evidence="7">
    <location>
        <begin position="657"/>
        <end position="690"/>
    </location>
</feature>
<dbReference type="SUPFAM" id="SSF57667">
    <property type="entry name" value="beta-beta-alpha zinc fingers"/>
    <property type="match status" value="1"/>
</dbReference>
<reference evidence="9" key="1">
    <citation type="journal article" date="2017" name="Front. Plant Sci.">
        <title>Climate Clever Clovers: New Paradigm to Reduce the Environmental Footprint of Ruminants by Breeding Low Methanogenic Forages Utilizing Haplotype Variation.</title>
        <authorList>
            <person name="Kaur P."/>
            <person name="Appels R."/>
            <person name="Bayer P.E."/>
            <person name="Keeble-Gagnere G."/>
            <person name="Wang J."/>
            <person name="Hirakawa H."/>
            <person name="Shirasawa K."/>
            <person name="Vercoe P."/>
            <person name="Stefanova K."/>
            <person name="Durmic Z."/>
            <person name="Nichols P."/>
            <person name="Revell C."/>
            <person name="Isobe S.N."/>
            <person name="Edwards D."/>
            <person name="Erskine W."/>
        </authorList>
    </citation>
    <scope>NUCLEOTIDE SEQUENCE [LARGE SCALE GENOMIC DNA]</scope>
    <source>
        <strain evidence="9">cv. Daliak</strain>
    </source>
</reference>
<accession>A0A2Z6MS57</accession>
<feature type="domain" description="U1-type" evidence="7">
    <location>
        <begin position="734"/>
        <end position="767"/>
    </location>
</feature>
<keyword evidence="1" id="KW-0479">Metal-binding</keyword>
<evidence type="ECO:0000259" key="7">
    <source>
        <dbReference type="SMART" id="SM00451"/>
    </source>
</evidence>
<dbReference type="InterPro" id="IPR056280">
    <property type="entry name" value="AIPP2-like_SPOC"/>
</dbReference>
<dbReference type="GO" id="GO:0003676">
    <property type="term" value="F:nucleic acid binding"/>
    <property type="evidence" value="ECO:0007669"/>
    <property type="project" value="InterPro"/>
</dbReference>
<name>A0A2Z6MS57_TRISU</name>
<keyword evidence="2" id="KW-0863">Zinc-finger</keyword>
<dbReference type="GO" id="GO:0008270">
    <property type="term" value="F:zinc ion binding"/>
    <property type="evidence" value="ECO:0007669"/>
    <property type="project" value="UniProtKB-KW"/>
</dbReference>
<dbReference type="InterPro" id="IPR049914">
    <property type="entry name" value="PHD1-3/5-6"/>
</dbReference>
<dbReference type="SUPFAM" id="SSF57903">
    <property type="entry name" value="FYVE/PHD zinc finger"/>
    <property type="match status" value="1"/>
</dbReference>
<proteinExistence type="predicted"/>
<dbReference type="Gene3D" id="3.30.160.60">
    <property type="entry name" value="Classic Zinc Finger"/>
    <property type="match status" value="1"/>
</dbReference>
<evidence type="ECO:0000256" key="6">
    <source>
        <dbReference type="SAM" id="MobiDB-lite"/>
    </source>
</evidence>
<evidence type="ECO:0000313" key="9">
    <source>
        <dbReference type="Proteomes" id="UP000242715"/>
    </source>
</evidence>
<dbReference type="InterPro" id="IPR036236">
    <property type="entry name" value="Znf_C2H2_sf"/>
</dbReference>
<dbReference type="PANTHER" id="PTHR33304:SF18">
    <property type="entry name" value="CHROMATIN REGULATOR PHD FAMILY-RELATED"/>
    <property type="match status" value="1"/>
</dbReference>
<dbReference type="PANTHER" id="PTHR33304">
    <property type="match status" value="1"/>
</dbReference>
<gene>
    <name evidence="8" type="ORF">TSUD_278500</name>
</gene>
<evidence type="ECO:0000256" key="4">
    <source>
        <dbReference type="ARBA" id="ARBA00023015"/>
    </source>
</evidence>
<evidence type="ECO:0000256" key="5">
    <source>
        <dbReference type="ARBA" id="ARBA00023163"/>
    </source>
</evidence>
<dbReference type="SMART" id="SM00451">
    <property type="entry name" value="ZnF_U1"/>
    <property type="match status" value="2"/>
</dbReference>
<keyword evidence="5" id="KW-0804">Transcription</keyword>
<dbReference type="OrthoDB" id="1932206at2759"/>
<sequence>MLFKTRTSLEMEVKFNVNGNFQNNYSGGWNDVPFNGFSQEQFDYNYQQMPTQYNDNNYLPHQTAMQYADNMKLPHQTPAHYVDNKQLPPPMPTQYIDNRQLPPPMPTQYVDNRQMPHQTPMQNVDNRQLPHQMPIQNFDNSQLLHQTPMQTQYVDNMQLPHQTAMLNIDNKQLPHQMPMPNFDNSQLLHQMPSQMQTQYVDNRQLQHHMPMQNVDNRQLPHQMVIQNFDDSHLLHRTPMQTQYVDNRQLPHQMPDNKQLPHHMPMQNFDNRQLLNQTQEQMQYVDNRQLSPQTLMQNVDNRQLSHQMPMQTFDNNQLLHQTQMQHVDNRQLPHETPMLNVDNKQLPHQMQNFDNSQLLHQMQHQTPMQNVDNKQLPHQMAMQNFDNSHLPHHMPMQNFDNRQLLNQMPAQMQYVENRQLSPQTPMQNVDNRQLPHHIPMQNFDNRQLLHQTPAQMQYVDNRQLSPHMPAQYVDNSQLPHPTPTLSVDKSQLPHQAPTQTQYVDNSQLAHQMPTQYVDNRKLPHQTPPQYVDNRQILHQTQLVDNRQLPHQMLAQHVDNRALPPNQMPEQHVDNRQVPHQVSVQLVDNRQLPHQMPVQHVNNRTLPSHQMPEKHLPHQMPAQHVDNRQLLHQMPAHFAVNGDLPQQTPEDRADKKCLPSFIHCDICNITMIPECLKEHDNGKKHQRLLLELRQMQEGYADKKCLPQQMPKVTADKRPLPHEKPDYDDELCLTPLPPLARCEICNITMIPKSLEQHYNGKRHKKVLLELRKQSAKHKTSNGEESRHIRDSQVNPVVPPKKVPKFKKVWRPVENMNHEAQGSHWYKDAKRKHMNHIHAMGFKNKKSKRKVRDNTNAKNGGFKRKIGGPTGSKYMKMNNGKRRRVKSSNPEVNALSNSVESLVQLPELTPSSGCVASPKTAPIPAQESSFELQSQHVSAPLSQESKGKEYHKFQNTVEKIDQPQSTPVELNASTGYKTEFLSSDFAAIAPPQVPATSQVFTPPAAVESSFEPKNHIDSQREVTEAKEHHEIQNHALERNDQPDSISMEFHAPTGSDINTLIEDSCSDYGAIVIATPQSPIASHVSTPVAVIDSELSESKVHNEIQNHIVDSNDQQHLVSMELQDPAGSITNNQTEVLNSDSTAIEVVIEPLASAPPDASLSCFEALTEHGLPTEIEPEVSESVAYFDSQHPTEETNIELLPSVSMEIDALSEVSAETETEDGNSQVEVEMDVVATESEISKLPQVTVCLTCGDEGFEEAIVYCNKCEDCFMHRYCLDGPVIFTDEVIWFCEDCEQEVVDADYPDDDATDSEKCDIDSIADCVTVIDPQPIADPIWRGSLQVFHKSNDKIPSLVGHLSTLACPKVQEETKHLPYVLNADLLPRSAVWPTSFAKFGTNNQSIGLYFFPPNERFERYYDQLVDEMISKDLAIRARVEKAELLIFASTMLPSQYKKNKQQVPSKIHDAGYGNVASVLN</sequence>
<evidence type="ECO:0000256" key="3">
    <source>
        <dbReference type="ARBA" id="ARBA00022833"/>
    </source>
</evidence>
<dbReference type="Proteomes" id="UP000242715">
    <property type="component" value="Unassembled WGS sequence"/>
</dbReference>
<dbReference type="GO" id="GO:0034244">
    <property type="term" value="P:negative regulation of transcription elongation by RNA polymerase II"/>
    <property type="evidence" value="ECO:0007669"/>
    <property type="project" value="InterPro"/>
</dbReference>
<keyword evidence="4" id="KW-0805">Transcription regulation</keyword>
<protein>
    <recommendedName>
        <fullName evidence="7">U1-type domain-containing protein</fullName>
    </recommendedName>
</protein>
<dbReference type="Gene3D" id="3.30.40.10">
    <property type="entry name" value="Zinc/RING finger domain, C3HC4 (zinc finger)"/>
    <property type="match status" value="1"/>
</dbReference>
<evidence type="ECO:0000256" key="1">
    <source>
        <dbReference type="ARBA" id="ARBA00022723"/>
    </source>
</evidence>
<dbReference type="Pfam" id="PF23121">
    <property type="entry name" value="SPOC_AIPP2"/>
    <property type="match status" value="1"/>
</dbReference>
<feature type="region of interest" description="Disordered" evidence="6">
    <location>
        <begin position="840"/>
        <end position="885"/>
    </location>
</feature>
<evidence type="ECO:0000256" key="2">
    <source>
        <dbReference type="ARBA" id="ARBA00022771"/>
    </source>
</evidence>
<feature type="region of interest" description="Disordered" evidence="6">
    <location>
        <begin position="770"/>
        <end position="796"/>
    </location>
</feature>
<keyword evidence="3" id="KW-0862">Zinc</keyword>
<dbReference type="EMBL" id="DF973335">
    <property type="protein sequence ID" value="GAU26405.1"/>
    <property type="molecule type" value="Genomic_DNA"/>
</dbReference>
<feature type="compositionally biased region" description="Basic and acidic residues" evidence="6">
    <location>
        <begin position="777"/>
        <end position="787"/>
    </location>
</feature>
<organism evidence="8 9">
    <name type="scientific">Trifolium subterraneum</name>
    <name type="common">Subterranean clover</name>
    <dbReference type="NCBI Taxonomy" id="3900"/>
    <lineage>
        <taxon>Eukaryota</taxon>
        <taxon>Viridiplantae</taxon>
        <taxon>Streptophyta</taxon>
        <taxon>Embryophyta</taxon>
        <taxon>Tracheophyta</taxon>
        <taxon>Spermatophyta</taxon>
        <taxon>Magnoliopsida</taxon>
        <taxon>eudicotyledons</taxon>
        <taxon>Gunneridae</taxon>
        <taxon>Pentapetalae</taxon>
        <taxon>rosids</taxon>
        <taxon>fabids</taxon>
        <taxon>Fabales</taxon>
        <taxon>Fabaceae</taxon>
        <taxon>Papilionoideae</taxon>
        <taxon>50 kb inversion clade</taxon>
        <taxon>NPAAA clade</taxon>
        <taxon>Hologalegina</taxon>
        <taxon>IRL clade</taxon>
        <taxon>Trifolieae</taxon>
        <taxon>Trifolium</taxon>
    </lineage>
</organism>
<dbReference type="InterPro" id="IPR013083">
    <property type="entry name" value="Znf_RING/FYVE/PHD"/>
</dbReference>
<dbReference type="GO" id="GO:0140566">
    <property type="term" value="F:histone reader activity"/>
    <property type="evidence" value="ECO:0007669"/>
    <property type="project" value="InterPro"/>
</dbReference>
<dbReference type="InterPro" id="IPR011011">
    <property type="entry name" value="Znf_FYVE_PHD"/>
</dbReference>